<dbReference type="InterPro" id="IPR038727">
    <property type="entry name" value="NadR/Ttd14_AAA_dom"/>
</dbReference>
<organism evidence="2 3">
    <name type="scientific">Streptomyces fildesensis</name>
    <dbReference type="NCBI Taxonomy" id="375757"/>
    <lineage>
        <taxon>Bacteria</taxon>
        <taxon>Bacillati</taxon>
        <taxon>Actinomycetota</taxon>
        <taxon>Actinomycetes</taxon>
        <taxon>Kitasatosporales</taxon>
        <taxon>Streptomycetaceae</taxon>
        <taxon>Streptomyces</taxon>
    </lineage>
</organism>
<gene>
    <name evidence="2" type="ORF">ACIGXA_09415</name>
</gene>
<proteinExistence type="predicted"/>
<dbReference type="Gene3D" id="3.40.50.300">
    <property type="entry name" value="P-loop containing nucleotide triphosphate hydrolases"/>
    <property type="match status" value="1"/>
</dbReference>
<accession>A0ABW8C2S1</accession>
<protein>
    <submittedName>
        <fullName evidence="2">AAA family ATPase</fullName>
    </submittedName>
</protein>
<dbReference type="EMBL" id="JBITYG010000002">
    <property type="protein sequence ID" value="MFI9100734.1"/>
    <property type="molecule type" value="Genomic_DNA"/>
</dbReference>
<evidence type="ECO:0000313" key="3">
    <source>
        <dbReference type="Proteomes" id="UP001614394"/>
    </source>
</evidence>
<reference evidence="2 3" key="1">
    <citation type="submission" date="2024-10" db="EMBL/GenBank/DDBJ databases">
        <title>The Natural Products Discovery Center: Release of the First 8490 Sequenced Strains for Exploring Actinobacteria Biosynthetic Diversity.</title>
        <authorList>
            <person name="Kalkreuter E."/>
            <person name="Kautsar S.A."/>
            <person name="Yang D."/>
            <person name="Bader C.D."/>
            <person name="Teijaro C.N."/>
            <person name="Fluegel L."/>
            <person name="Davis C.M."/>
            <person name="Simpson J.R."/>
            <person name="Lauterbach L."/>
            <person name="Steele A.D."/>
            <person name="Gui C."/>
            <person name="Meng S."/>
            <person name="Li G."/>
            <person name="Viehrig K."/>
            <person name="Ye F."/>
            <person name="Su P."/>
            <person name="Kiefer A.F."/>
            <person name="Nichols A."/>
            <person name="Cepeda A.J."/>
            <person name="Yan W."/>
            <person name="Fan B."/>
            <person name="Jiang Y."/>
            <person name="Adhikari A."/>
            <person name="Zheng C.-J."/>
            <person name="Schuster L."/>
            <person name="Cowan T.M."/>
            <person name="Smanski M.J."/>
            <person name="Chevrette M.G."/>
            <person name="De Carvalho L.P.S."/>
            <person name="Shen B."/>
        </authorList>
    </citation>
    <scope>NUCLEOTIDE SEQUENCE [LARGE SCALE GENOMIC DNA]</scope>
    <source>
        <strain evidence="2 3">NPDC053399</strain>
    </source>
</reference>
<comment type="caution">
    <text evidence="2">The sequence shown here is derived from an EMBL/GenBank/DDBJ whole genome shotgun (WGS) entry which is preliminary data.</text>
</comment>
<dbReference type="Proteomes" id="UP001614394">
    <property type="component" value="Unassembled WGS sequence"/>
</dbReference>
<feature type="domain" description="NadR/Ttd14 AAA" evidence="1">
    <location>
        <begin position="7"/>
        <end position="177"/>
    </location>
</feature>
<sequence>MVATPIRIAISGTHSTGKTTLLRRLEMEVRALGYTVSRTSGSLAKKAAELGFPKMQQQTATTTEWLISAGICAELEATLTADVILLDLSSFDPLAYLMAGLAQRDQPFDEATQRRLTALAATHAVDYNLLLLTALDPDVPLGNHRDRDLDYRASVDRHLHGLLDSAGVHHLVVTNTDASRDEARTAVLDAVHAIAGAA</sequence>
<keyword evidence="3" id="KW-1185">Reference proteome</keyword>
<name>A0ABW8C2S1_9ACTN</name>
<dbReference type="SUPFAM" id="SSF52540">
    <property type="entry name" value="P-loop containing nucleoside triphosphate hydrolases"/>
    <property type="match status" value="1"/>
</dbReference>
<dbReference type="Pfam" id="PF13521">
    <property type="entry name" value="AAA_28"/>
    <property type="match status" value="1"/>
</dbReference>
<dbReference type="InterPro" id="IPR027417">
    <property type="entry name" value="P-loop_NTPase"/>
</dbReference>
<evidence type="ECO:0000313" key="2">
    <source>
        <dbReference type="EMBL" id="MFI9100734.1"/>
    </source>
</evidence>
<dbReference type="RefSeq" id="WP_399646281.1">
    <property type="nucleotide sequence ID" value="NZ_JBITYG010000002.1"/>
</dbReference>
<evidence type="ECO:0000259" key="1">
    <source>
        <dbReference type="Pfam" id="PF13521"/>
    </source>
</evidence>